<dbReference type="AlphaFoldDB" id="A0A060HP36"/>
<accession>A0A060HP36</accession>
<evidence type="ECO:0000313" key="2">
    <source>
        <dbReference type="Proteomes" id="UP000027093"/>
    </source>
</evidence>
<proteinExistence type="predicted"/>
<dbReference type="GeneID" id="74945985"/>
<dbReference type="OrthoDB" id="8756at2157"/>
<protein>
    <submittedName>
        <fullName evidence="1">Uncharacterized protein</fullName>
    </submittedName>
</protein>
<keyword evidence="2" id="KW-1185">Reference proteome</keyword>
<sequence length="174" mass="20296">MADSGSASITFRFPKSVLEELKEEADHKNISINALLNQIAASHIEWHARATKAGFITVRRVLLKRIFDNLTEEEIDKLAKTSAQEMKDVCLLMVRKHTQRSALEFMERWVRTSDFGYRHLVEDSLHTYIIQHDMGYKWSYYLSKLFSYVAEEVALFRPEISVGKDMVVLKIREK</sequence>
<dbReference type="GO" id="GO:0006355">
    <property type="term" value="P:regulation of DNA-templated transcription"/>
    <property type="evidence" value="ECO:0007669"/>
    <property type="project" value="InterPro"/>
</dbReference>
<name>A0A060HP36_9ARCH</name>
<dbReference type="KEGG" id="nvn:NVIE_007230"/>
<evidence type="ECO:0000313" key="1">
    <source>
        <dbReference type="EMBL" id="AIC14932.1"/>
    </source>
</evidence>
<dbReference type="SUPFAM" id="SSF47598">
    <property type="entry name" value="Ribbon-helix-helix"/>
    <property type="match status" value="1"/>
</dbReference>
<dbReference type="Proteomes" id="UP000027093">
    <property type="component" value="Chromosome"/>
</dbReference>
<dbReference type="RefSeq" id="WP_075054047.1">
    <property type="nucleotide sequence ID" value="NZ_CP007536.1"/>
</dbReference>
<dbReference type="HOGENOM" id="CLU_100103_1_0_2"/>
<dbReference type="InterPro" id="IPR010985">
    <property type="entry name" value="Ribbon_hlx_hlx"/>
</dbReference>
<gene>
    <name evidence="1" type="ORF">NVIE_007230</name>
</gene>
<dbReference type="EMBL" id="CP007536">
    <property type="protein sequence ID" value="AIC14932.1"/>
    <property type="molecule type" value="Genomic_DNA"/>
</dbReference>
<reference evidence="1 2" key="1">
    <citation type="journal article" date="2014" name="Int. J. Syst. Evol. Microbiol.">
        <title>Nitrososphaera viennensis gen. nov., sp. nov., an aerobic and mesophilic, ammonia-oxidizing archaeon from soil and a member of the archaeal phylum Thaumarchaeota.</title>
        <authorList>
            <person name="Stieglmeier M."/>
            <person name="Klingl A."/>
            <person name="Alves R.J."/>
            <person name="Rittmann S.K."/>
            <person name="Melcher M."/>
            <person name="Leisch N."/>
            <person name="Schleper C."/>
        </authorList>
    </citation>
    <scope>NUCLEOTIDE SEQUENCE [LARGE SCALE GENOMIC DNA]</scope>
    <source>
        <strain evidence="1">EN76</strain>
    </source>
</reference>
<organism evidence="1 2">
    <name type="scientific">Nitrososphaera viennensis EN76</name>
    <dbReference type="NCBI Taxonomy" id="926571"/>
    <lineage>
        <taxon>Archaea</taxon>
        <taxon>Nitrososphaerota</taxon>
        <taxon>Nitrososphaeria</taxon>
        <taxon>Nitrososphaerales</taxon>
        <taxon>Nitrososphaeraceae</taxon>
        <taxon>Nitrososphaera</taxon>
    </lineage>
</organism>